<dbReference type="EMBL" id="QLNT01000010">
    <property type="protein sequence ID" value="KAF3071602.1"/>
    <property type="molecule type" value="Genomic_DNA"/>
</dbReference>
<name>A0A9P4XG55_9HYPO</name>
<sequence>MLQKELINSYYFPKLPRFIVRAFYCRHFVVGLAVDNLLLRLGKFCLPRRMRYSHHNGVGRQLECPFNHARILAIEEMHRDRGKSLTGSLGGGMDQDIIRVRDGPGLQLDDEGRSFTHYGSDKV</sequence>
<reference evidence="1 2" key="1">
    <citation type="submission" date="2018-06" db="EMBL/GenBank/DDBJ databases">
        <title>Genome analysis of cellulolytic fungus Trichoderma lentiforme CFAM-422.</title>
        <authorList>
            <person name="Steindorff A.S."/>
            <person name="Formighieri E.F."/>
            <person name="Midorikawa G.E.O."/>
            <person name="Tamietti M.S."/>
            <person name="Ramos E.Z."/>
            <person name="Silva A.S."/>
            <person name="Bon E.P.S."/>
            <person name="Mendes T.D."/>
            <person name="Damaso M.C.T."/>
            <person name="Favaro L.C.L."/>
        </authorList>
    </citation>
    <scope>NUCLEOTIDE SEQUENCE [LARGE SCALE GENOMIC DNA]</scope>
    <source>
        <strain evidence="1 2">CFAM-422</strain>
    </source>
</reference>
<organism evidence="1 2">
    <name type="scientific">Trichoderma lentiforme</name>
    <dbReference type="NCBI Taxonomy" id="1567552"/>
    <lineage>
        <taxon>Eukaryota</taxon>
        <taxon>Fungi</taxon>
        <taxon>Dikarya</taxon>
        <taxon>Ascomycota</taxon>
        <taxon>Pezizomycotina</taxon>
        <taxon>Sordariomycetes</taxon>
        <taxon>Hypocreomycetidae</taxon>
        <taxon>Hypocreales</taxon>
        <taxon>Hypocreaceae</taxon>
        <taxon>Trichoderma</taxon>
    </lineage>
</organism>
<accession>A0A9P4XG55</accession>
<protein>
    <submittedName>
        <fullName evidence="1">Uncharacterized protein</fullName>
    </submittedName>
</protein>
<evidence type="ECO:0000313" key="2">
    <source>
        <dbReference type="Proteomes" id="UP000801864"/>
    </source>
</evidence>
<dbReference type="AlphaFoldDB" id="A0A9P4XG55"/>
<comment type="caution">
    <text evidence="1">The sequence shown here is derived from an EMBL/GenBank/DDBJ whole genome shotgun (WGS) entry which is preliminary data.</text>
</comment>
<gene>
    <name evidence="1" type="ORF">CFAM422_006469</name>
</gene>
<evidence type="ECO:0000313" key="1">
    <source>
        <dbReference type="EMBL" id="KAF3071602.1"/>
    </source>
</evidence>
<dbReference type="Proteomes" id="UP000801864">
    <property type="component" value="Unassembled WGS sequence"/>
</dbReference>
<proteinExistence type="predicted"/>
<keyword evidence="2" id="KW-1185">Reference proteome</keyword>